<organism evidence="2 3">
    <name type="scientific">Allacma fusca</name>
    <dbReference type="NCBI Taxonomy" id="39272"/>
    <lineage>
        <taxon>Eukaryota</taxon>
        <taxon>Metazoa</taxon>
        <taxon>Ecdysozoa</taxon>
        <taxon>Arthropoda</taxon>
        <taxon>Hexapoda</taxon>
        <taxon>Collembola</taxon>
        <taxon>Symphypleona</taxon>
        <taxon>Sminthuridae</taxon>
        <taxon>Allacma</taxon>
    </lineage>
</organism>
<feature type="transmembrane region" description="Helical" evidence="1">
    <location>
        <begin position="189"/>
        <end position="212"/>
    </location>
</feature>
<protein>
    <submittedName>
        <fullName evidence="2">Uncharacterized protein</fullName>
    </submittedName>
</protein>
<feature type="transmembrane region" description="Helical" evidence="1">
    <location>
        <begin position="140"/>
        <end position="160"/>
    </location>
</feature>
<name>A0A8J2L279_9HEXA</name>
<dbReference type="Proteomes" id="UP000708208">
    <property type="component" value="Unassembled WGS sequence"/>
</dbReference>
<feature type="transmembrane region" description="Helical" evidence="1">
    <location>
        <begin position="82"/>
        <end position="102"/>
    </location>
</feature>
<dbReference type="EMBL" id="CAJVCH010531971">
    <property type="protein sequence ID" value="CAG7824197.1"/>
    <property type="molecule type" value="Genomic_DNA"/>
</dbReference>
<sequence length="367" mass="42592">MLSPSSLKALRYIIQYGQFLNVIPFEWNPDTSTICFKETKSLLWIYSFITCYMWVEALYQFWMVCSEAGDDSVSFESYLKLIIHFASRLVATIFQTWSLVFGHKYASFCNQMFNMNQFFQEISKKRKTSHNQLDRCYKSLWGLFILSVIHPLTVVCAYIGDYQDRKYWQSNLPTMLYPYAIPLFAFDELILSIYSDLGVIVIVSPMFIQIVLTVEWLQIIRRNTGCEGFCRCYQILQLFNKTFNETFSFIWGYTIMSLFLISVLSCTSAIRLYYILPFPANLMFPIGQLGLTWVVVFVVRPGGHLKQLSEEIINEFGVSVQKKKRAAGKSLKSLRIEICSHFILKNSTVSTFLFEVANATVTILLMT</sequence>
<keyword evidence="1" id="KW-0472">Membrane</keyword>
<keyword evidence="1" id="KW-0812">Transmembrane</keyword>
<dbReference type="AlphaFoldDB" id="A0A8J2L279"/>
<keyword evidence="1" id="KW-1133">Transmembrane helix</keyword>
<proteinExistence type="predicted"/>
<keyword evidence="3" id="KW-1185">Reference proteome</keyword>
<gene>
    <name evidence="2" type="ORF">AFUS01_LOCUS34368</name>
</gene>
<reference evidence="2" key="1">
    <citation type="submission" date="2021-06" db="EMBL/GenBank/DDBJ databases">
        <authorList>
            <person name="Hodson N. C."/>
            <person name="Mongue J. A."/>
            <person name="Jaron S. K."/>
        </authorList>
    </citation>
    <scope>NUCLEOTIDE SEQUENCE</scope>
</reference>
<evidence type="ECO:0000256" key="1">
    <source>
        <dbReference type="SAM" id="Phobius"/>
    </source>
</evidence>
<feature type="transmembrane region" description="Helical" evidence="1">
    <location>
        <begin position="42"/>
        <end position="62"/>
    </location>
</feature>
<comment type="caution">
    <text evidence="2">The sequence shown here is derived from an EMBL/GenBank/DDBJ whole genome shotgun (WGS) entry which is preliminary data.</text>
</comment>
<feature type="transmembrane region" description="Helical" evidence="1">
    <location>
        <begin position="250"/>
        <end position="276"/>
    </location>
</feature>
<accession>A0A8J2L279</accession>
<feature type="transmembrane region" description="Helical" evidence="1">
    <location>
        <begin position="282"/>
        <end position="299"/>
    </location>
</feature>
<evidence type="ECO:0000313" key="2">
    <source>
        <dbReference type="EMBL" id="CAG7824197.1"/>
    </source>
</evidence>
<evidence type="ECO:0000313" key="3">
    <source>
        <dbReference type="Proteomes" id="UP000708208"/>
    </source>
</evidence>